<sequence>MPPWKKASAESPLPSPSQLSPTETLASSQPQKLPPQDSIALGDKASLAQSNNEVLFMPPRKKALTRRLSMPSLSQLSPTETLESSQPQELSPQNLDDLGDAASLAQSNNSSPPRSTNVRGKAVGKGVEKLIAHNYGQKLAVQVLPEWNSLCGINASKATSLLGVYLRMMCPIKNTPTWRHVDPATQSAVIQAVLDKCKISDDYHGNPIAQQAVHSKCYHMHINWRHRMKCHYDDILKQQLDPYNHPYDEMSLENWRHMIDDVWKSEKFEKRSNAGKINRGFLDDGHRSGSRSFVAEMTIPVQNGGSKDKGFPEVYEKTHTNKDKKWISPICSGKHTEMLQVRAECTQSGVQMTAEEMSTQVLGKRKKYILGFGVGPKPSSCSPTPNVVSRARDEELVNLKVDMEKMWMEREEEKREREAEMEKTRIEHEQEKRAREAKMEQIRTEREEEKRAREAEMEQIRMEREETKREREEAKREREEEKREREMERKKQTHGSSIHHGGLNSLTSGRSNRW</sequence>
<protein>
    <submittedName>
        <fullName evidence="1">Uncharacterized protein</fullName>
    </submittedName>
</protein>
<dbReference type="Proteomes" id="UP000828048">
    <property type="component" value="Chromosome 10"/>
</dbReference>
<name>A0ACB7XKK7_9ERIC</name>
<evidence type="ECO:0000313" key="1">
    <source>
        <dbReference type="EMBL" id="KAH7840901.1"/>
    </source>
</evidence>
<gene>
    <name evidence="1" type="ORF">Vadar_023099</name>
</gene>
<reference evidence="1 2" key="1">
    <citation type="journal article" date="2021" name="Hortic Res">
        <title>High-quality reference genome and annotation aids understanding of berry development for evergreen blueberry (Vaccinium darrowii).</title>
        <authorList>
            <person name="Yu J."/>
            <person name="Hulse-Kemp A.M."/>
            <person name="Babiker E."/>
            <person name="Staton M."/>
        </authorList>
    </citation>
    <scope>NUCLEOTIDE SEQUENCE [LARGE SCALE GENOMIC DNA]</scope>
    <source>
        <strain evidence="2">cv. NJ 8807/NJ 8810</strain>
        <tissue evidence="1">Young leaf</tissue>
    </source>
</reference>
<proteinExistence type="predicted"/>
<keyword evidence="2" id="KW-1185">Reference proteome</keyword>
<organism evidence="1 2">
    <name type="scientific">Vaccinium darrowii</name>
    <dbReference type="NCBI Taxonomy" id="229202"/>
    <lineage>
        <taxon>Eukaryota</taxon>
        <taxon>Viridiplantae</taxon>
        <taxon>Streptophyta</taxon>
        <taxon>Embryophyta</taxon>
        <taxon>Tracheophyta</taxon>
        <taxon>Spermatophyta</taxon>
        <taxon>Magnoliopsida</taxon>
        <taxon>eudicotyledons</taxon>
        <taxon>Gunneridae</taxon>
        <taxon>Pentapetalae</taxon>
        <taxon>asterids</taxon>
        <taxon>Ericales</taxon>
        <taxon>Ericaceae</taxon>
        <taxon>Vaccinioideae</taxon>
        <taxon>Vaccinieae</taxon>
        <taxon>Vaccinium</taxon>
    </lineage>
</organism>
<accession>A0ACB7XKK7</accession>
<evidence type="ECO:0000313" key="2">
    <source>
        <dbReference type="Proteomes" id="UP000828048"/>
    </source>
</evidence>
<comment type="caution">
    <text evidence="1">The sequence shown here is derived from an EMBL/GenBank/DDBJ whole genome shotgun (WGS) entry which is preliminary data.</text>
</comment>
<dbReference type="EMBL" id="CM037160">
    <property type="protein sequence ID" value="KAH7840901.1"/>
    <property type="molecule type" value="Genomic_DNA"/>
</dbReference>